<sequence>ASRFDTESICFGSQPVSDGSRYPTLARGIEVYEAACDRLADAVRAAEPAALDQVIPWHGGEITLRALVSRVVFHNGVHAGQITDLRRPLGLERVIR</sequence>
<dbReference type="InterPro" id="IPR024775">
    <property type="entry name" value="DinB-like"/>
</dbReference>
<proteinExistence type="predicted"/>
<dbReference type="SUPFAM" id="SSF109854">
    <property type="entry name" value="DinB/YfiT-like putative metalloenzymes"/>
    <property type="match status" value="1"/>
</dbReference>
<feature type="non-terminal residue" evidence="2">
    <location>
        <position position="1"/>
    </location>
</feature>
<organism evidence="2">
    <name type="scientific">marine sediment metagenome</name>
    <dbReference type="NCBI Taxonomy" id="412755"/>
    <lineage>
        <taxon>unclassified sequences</taxon>
        <taxon>metagenomes</taxon>
        <taxon>ecological metagenomes</taxon>
    </lineage>
</organism>
<dbReference type="Gene3D" id="1.20.120.450">
    <property type="entry name" value="dinb family like domain"/>
    <property type="match status" value="1"/>
</dbReference>
<evidence type="ECO:0000259" key="1">
    <source>
        <dbReference type="Pfam" id="PF12867"/>
    </source>
</evidence>
<dbReference type="InterPro" id="IPR034660">
    <property type="entry name" value="DinB/YfiT-like"/>
</dbReference>
<reference evidence="2" key="1">
    <citation type="journal article" date="2014" name="Front. Microbiol.">
        <title>High frequency of phylogenetically diverse reductive dehalogenase-homologous genes in deep subseafloor sedimentary metagenomes.</title>
        <authorList>
            <person name="Kawai M."/>
            <person name="Futagami T."/>
            <person name="Toyoda A."/>
            <person name="Takaki Y."/>
            <person name="Nishi S."/>
            <person name="Hori S."/>
            <person name="Arai W."/>
            <person name="Tsubouchi T."/>
            <person name="Morono Y."/>
            <person name="Uchiyama I."/>
            <person name="Ito T."/>
            <person name="Fujiyama A."/>
            <person name="Inagaki F."/>
            <person name="Takami H."/>
        </authorList>
    </citation>
    <scope>NUCLEOTIDE SEQUENCE</scope>
    <source>
        <strain evidence="2">Expedition CK06-06</strain>
    </source>
</reference>
<comment type="caution">
    <text evidence="2">The sequence shown here is derived from an EMBL/GenBank/DDBJ whole genome shotgun (WGS) entry which is preliminary data.</text>
</comment>
<dbReference type="AlphaFoldDB" id="X0U980"/>
<name>X0U980_9ZZZZ</name>
<dbReference type="Pfam" id="PF12867">
    <property type="entry name" value="DinB_2"/>
    <property type="match status" value="1"/>
</dbReference>
<gene>
    <name evidence="2" type="ORF">S01H1_32297</name>
</gene>
<dbReference type="EMBL" id="BARS01019986">
    <property type="protein sequence ID" value="GAF96907.1"/>
    <property type="molecule type" value="Genomic_DNA"/>
</dbReference>
<accession>X0U980</accession>
<evidence type="ECO:0000313" key="2">
    <source>
        <dbReference type="EMBL" id="GAF96907.1"/>
    </source>
</evidence>
<feature type="domain" description="DinB-like" evidence="1">
    <location>
        <begin position="22"/>
        <end position="82"/>
    </location>
</feature>
<protein>
    <recommendedName>
        <fullName evidence="1">DinB-like domain-containing protein</fullName>
    </recommendedName>
</protein>